<protein>
    <submittedName>
        <fullName evidence="3">Plasmid stabilization system protein ParE</fullName>
    </submittedName>
</protein>
<dbReference type="OrthoDB" id="595476at2"/>
<dbReference type="STRING" id="1168035.SAMN05444280_11339"/>
<name>A0A1M6HCQ0_9BACT</name>
<keyword evidence="4" id="KW-1185">Reference proteome</keyword>
<dbReference type="InterPro" id="IPR035093">
    <property type="entry name" value="RelE/ParE_toxin_dom_sf"/>
</dbReference>
<evidence type="ECO:0000313" key="4">
    <source>
        <dbReference type="Proteomes" id="UP000184050"/>
    </source>
</evidence>
<evidence type="ECO:0000256" key="2">
    <source>
        <dbReference type="ARBA" id="ARBA00022649"/>
    </source>
</evidence>
<accession>A0A1M6HCQ0</accession>
<dbReference type="PANTHER" id="PTHR33755:SF8">
    <property type="entry name" value="TOXIN PARE2"/>
    <property type="match status" value="1"/>
</dbReference>
<evidence type="ECO:0000313" key="3">
    <source>
        <dbReference type="EMBL" id="SHJ19970.1"/>
    </source>
</evidence>
<dbReference type="Gene3D" id="3.30.2310.20">
    <property type="entry name" value="RelE-like"/>
    <property type="match status" value="1"/>
</dbReference>
<reference evidence="3 4" key="1">
    <citation type="submission" date="2016-11" db="EMBL/GenBank/DDBJ databases">
        <authorList>
            <person name="Jaros S."/>
            <person name="Januszkiewicz K."/>
            <person name="Wedrychowicz H."/>
        </authorList>
    </citation>
    <scope>NUCLEOTIDE SEQUENCE [LARGE SCALE GENOMIC DNA]</scope>
    <source>
        <strain evidence="3 4">DSM 27063</strain>
    </source>
</reference>
<organism evidence="3 4">
    <name type="scientific">Tangfeifania diversioriginum</name>
    <dbReference type="NCBI Taxonomy" id="1168035"/>
    <lineage>
        <taxon>Bacteria</taxon>
        <taxon>Pseudomonadati</taxon>
        <taxon>Bacteroidota</taxon>
        <taxon>Bacteroidia</taxon>
        <taxon>Marinilabiliales</taxon>
        <taxon>Prolixibacteraceae</taxon>
        <taxon>Tangfeifania</taxon>
    </lineage>
</organism>
<dbReference type="PANTHER" id="PTHR33755">
    <property type="entry name" value="TOXIN PARE1-RELATED"/>
    <property type="match status" value="1"/>
</dbReference>
<gene>
    <name evidence="3" type="ORF">SAMN05444280_11339</name>
</gene>
<dbReference type="EMBL" id="FQZE01000013">
    <property type="protein sequence ID" value="SHJ19970.1"/>
    <property type="molecule type" value="Genomic_DNA"/>
</dbReference>
<comment type="similarity">
    <text evidence="1">Belongs to the RelE toxin family.</text>
</comment>
<dbReference type="RefSeq" id="WP_073168914.1">
    <property type="nucleotide sequence ID" value="NZ_FQZE01000013.1"/>
</dbReference>
<dbReference type="AlphaFoldDB" id="A0A1M6HCQ0"/>
<dbReference type="Proteomes" id="UP000184050">
    <property type="component" value="Unassembled WGS sequence"/>
</dbReference>
<keyword evidence="2" id="KW-1277">Toxin-antitoxin system</keyword>
<sequence length="101" mass="12291">MKTKKFSIELSDEAETDFDKSFEYYFKENPKVANRFFRRINASIEDIKLNPFTFPFVHKDVRKYVVKKFPFVIYYQINNSTIRIIAIFHTSRNPKIWNNRV</sequence>
<dbReference type="InterPro" id="IPR051803">
    <property type="entry name" value="TA_system_RelE-like_toxin"/>
</dbReference>
<proteinExistence type="inferred from homology"/>
<dbReference type="InterPro" id="IPR007712">
    <property type="entry name" value="RelE/ParE_toxin"/>
</dbReference>
<dbReference type="Pfam" id="PF05016">
    <property type="entry name" value="ParE_toxin"/>
    <property type="match status" value="1"/>
</dbReference>
<evidence type="ECO:0000256" key="1">
    <source>
        <dbReference type="ARBA" id="ARBA00006226"/>
    </source>
</evidence>